<dbReference type="AlphaFoldDB" id="A0A0S4JVF0"/>
<accession>A0A0S4JVF0</accession>
<proteinExistence type="predicted"/>
<name>A0A0S4JVF0_BODSA</name>
<dbReference type="InterPro" id="IPR016024">
    <property type="entry name" value="ARM-type_fold"/>
</dbReference>
<dbReference type="EMBL" id="CYKH01002240">
    <property type="protein sequence ID" value="CUG94374.1"/>
    <property type="molecule type" value="Genomic_DNA"/>
</dbReference>
<dbReference type="OrthoDB" id="268671at2759"/>
<dbReference type="OMA" id="RERFHRY"/>
<dbReference type="Proteomes" id="UP000051952">
    <property type="component" value="Unassembled WGS sequence"/>
</dbReference>
<reference evidence="2" key="1">
    <citation type="submission" date="2015-09" db="EMBL/GenBank/DDBJ databases">
        <authorList>
            <consortium name="Pathogen Informatics"/>
        </authorList>
    </citation>
    <scope>NUCLEOTIDE SEQUENCE [LARGE SCALE GENOMIC DNA]</scope>
    <source>
        <strain evidence="2">Lake Konstanz</strain>
    </source>
</reference>
<evidence type="ECO:0000313" key="1">
    <source>
        <dbReference type="EMBL" id="CUG94374.1"/>
    </source>
</evidence>
<dbReference type="SUPFAM" id="SSF48371">
    <property type="entry name" value="ARM repeat"/>
    <property type="match status" value="1"/>
</dbReference>
<evidence type="ECO:0000313" key="2">
    <source>
        <dbReference type="Proteomes" id="UP000051952"/>
    </source>
</evidence>
<organism evidence="1 2">
    <name type="scientific">Bodo saltans</name>
    <name type="common">Flagellated protozoan</name>
    <dbReference type="NCBI Taxonomy" id="75058"/>
    <lineage>
        <taxon>Eukaryota</taxon>
        <taxon>Discoba</taxon>
        <taxon>Euglenozoa</taxon>
        <taxon>Kinetoplastea</taxon>
        <taxon>Metakinetoplastina</taxon>
        <taxon>Eubodonida</taxon>
        <taxon>Bodonidae</taxon>
        <taxon>Bodo</taxon>
    </lineage>
</organism>
<dbReference type="VEuPathDB" id="TriTrypDB:BSAL_47865"/>
<gene>
    <name evidence="1" type="ORF">BSAL_47865</name>
</gene>
<keyword evidence="2" id="KW-1185">Reference proteome</keyword>
<sequence length="457" mass="52278">MMRRIPRWFNEQNRSSFHRWWPWVLSSTCAAMYTYNREPFDEVAGAVVTRMRKPVLKGTEWLERHDVDPETMVLDLPADMIFGPLDLNQQMKFLLAALKADNELADGYLARIFIDYMDLSLDPPMVSEKRLLDNNILELLSFACEDFSDTRPGRKHKFFHPDVFLRLVNWIAPHPEIVKEFVDKHDGVQLVLDALRFSKEDYGRVLAMRSLCLFSFTQKNDGDIERNILQRNGVKAIVDCYKQSSGDPTDTRSITILLSSILRHFPAEGGKEFFDADGVEATVNNLNVGRYKGFPQHLRVLHDCRKVPKKSWGEQSPEERILDADFIPVAFGVMDAFPEFYEVVGDVLYLMNDLANRTTPFTFLEYRAFPVLAKVYVRYMEDKVFQTDGTRRAMAKLANSILNDPKCKRALDPSVASHELQAATKTLNDLVKADKENRITSKDTAVVAPQAKPAVAA</sequence>
<protein>
    <submittedName>
        <fullName evidence="1">Uncharacterized protein</fullName>
    </submittedName>
</protein>